<reference evidence="1" key="1">
    <citation type="submission" date="2014-09" db="EMBL/GenBank/DDBJ databases">
        <authorList>
            <person name="Magalhaes I.L.F."/>
            <person name="Oliveira U."/>
            <person name="Santos F.R."/>
            <person name="Vidigal T.H.D.A."/>
            <person name="Brescovit A.D."/>
            <person name="Santos A.J."/>
        </authorList>
    </citation>
    <scope>NUCLEOTIDE SEQUENCE</scope>
    <source>
        <tissue evidence="1">Shoot tissue taken approximately 20 cm above the soil surface</tissue>
    </source>
</reference>
<dbReference type="EMBL" id="GBRH01204700">
    <property type="protein sequence ID" value="JAD93195.1"/>
    <property type="molecule type" value="Transcribed_RNA"/>
</dbReference>
<accession>A0A0A9E5P7</accession>
<reference evidence="1" key="2">
    <citation type="journal article" date="2015" name="Data Brief">
        <title>Shoot transcriptome of the giant reed, Arundo donax.</title>
        <authorList>
            <person name="Barrero R.A."/>
            <person name="Guerrero F.D."/>
            <person name="Moolhuijzen P."/>
            <person name="Goolsby J.A."/>
            <person name="Tidwell J."/>
            <person name="Bellgard S.E."/>
            <person name="Bellgard M.I."/>
        </authorList>
    </citation>
    <scope>NUCLEOTIDE SEQUENCE</scope>
    <source>
        <tissue evidence="1">Shoot tissue taken approximately 20 cm above the soil surface</tissue>
    </source>
</reference>
<sequence>MIMLIHPKHAIISSKPNPKISNTLDMVHLFSSKTNVACCKLANGDTRNR</sequence>
<organism evidence="1">
    <name type="scientific">Arundo donax</name>
    <name type="common">Giant reed</name>
    <name type="synonym">Donax arundinaceus</name>
    <dbReference type="NCBI Taxonomy" id="35708"/>
    <lineage>
        <taxon>Eukaryota</taxon>
        <taxon>Viridiplantae</taxon>
        <taxon>Streptophyta</taxon>
        <taxon>Embryophyta</taxon>
        <taxon>Tracheophyta</taxon>
        <taxon>Spermatophyta</taxon>
        <taxon>Magnoliopsida</taxon>
        <taxon>Liliopsida</taxon>
        <taxon>Poales</taxon>
        <taxon>Poaceae</taxon>
        <taxon>PACMAD clade</taxon>
        <taxon>Arundinoideae</taxon>
        <taxon>Arundineae</taxon>
        <taxon>Arundo</taxon>
    </lineage>
</organism>
<evidence type="ECO:0000313" key="1">
    <source>
        <dbReference type="EMBL" id="JAD93195.1"/>
    </source>
</evidence>
<proteinExistence type="predicted"/>
<dbReference type="AlphaFoldDB" id="A0A0A9E5P7"/>
<protein>
    <submittedName>
        <fullName evidence="1">Uncharacterized protein</fullName>
    </submittedName>
</protein>
<name>A0A0A9E5P7_ARUDO</name>